<proteinExistence type="predicted"/>
<accession>A0AAW2V4F9</accession>
<organism evidence="1">
    <name type="scientific">Sesamum radiatum</name>
    <name type="common">Black benniseed</name>
    <dbReference type="NCBI Taxonomy" id="300843"/>
    <lineage>
        <taxon>Eukaryota</taxon>
        <taxon>Viridiplantae</taxon>
        <taxon>Streptophyta</taxon>
        <taxon>Embryophyta</taxon>
        <taxon>Tracheophyta</taxon>
        <taxon>Spermatophyta</taxon>
        <taxon>Magnoliopsida</taxon>
        <taxon>eudicotyledons</taxon>
        <taxon>Gunneridae</taxon>
        <taxon>Pentapetalae</taxon>
        <taxon>asterids</taxon>
        <taxon>lamiids</taxon>
        <taxon>Lamiales</taxon>
        <taxon>Pedaliaceae</taxon>
        <taxon>Sesamum</taxon>
    </lineage>
</organism>
<gene>
    <name evidence="1" type="ORF">Sradi_0926100</name>
</gene>
<evidence type="ECO:0000313" key="1">
    <source>
        <dbReference type="EMBL" id="KAL0423913.1"/>
    </source>
</evidence>
<sequence length="86" mass="8994">MTISNNGGNNRSFEGNTSLLLVVGSPIPPTQQVKGGLNTSDLAFNQKTLPVALNSLLAKQLKPFIKEIVQAAFQSSQANGAGQPSQ</sequence>
<dbReference type="EMBL" id="JACGWJ010000004">
    <property type="protein sequence ID" value="KAL0423913.1"/>
    <property type="molecule type" value="Genomic_DNA"/>
</dbReference>
<dbReference type="AlphaFoldDB" id="A0AAW2V4F9"/>
<name>A0AAW2V4F9_SESRA</name>
<reference evidence="1" key="2">
    <citation type="journal article" date="2024" name="Plant">
        <title>Genomic evolution and insights into agronomic trait innovations of Sesamum species.</title>
        <authorList>
            <person name="Miao H."/>
            <person name="Wang L."/>
            <person name="Qu L."/>
            <person name="Liu H."/>
            <person name="Sun Y."/>
            <person name="Le M."/>
            <person name="Wang Q."/>
            <person name="Wei S."/>
            <person name="Zheng Y."/>
            <person name="Lin W."/>
            <person name="Duan Y."/>
            <person name="Cao H."/>
            <person name="Xiong S."/>
            <person name="Wang X."/>
            <person name="Wei L."/>
            <person name="Li C."/>
            <person name="Ma Q."/>
            <person name="Ju M."/>
            <person name="Zhao R."/>
            <person name="Li G."/>
            <person name="Mu C."/>
            <person name="Tian Q."/>
            <person name="Mei H."/>
            <person name="Zhang T."/>
            <person name="Gao T."/>
            <person name="Zhang H."/>
        </authorList>
    </citation>
    <scope>NUCLEOTIDE SEQUENCE</scope>
    <source>
        <strain evidence="1">G02</strain>
    </source>
</reference>
<reference evidence="1" key="1">
    <citation type="submission" date="2020-06" db="EMBL/GenBank/DDBJ databases">
        <authorList>
            <person name="Li T."/>
            <person name="Hu X."/>
            <person name="Zhang T."/>
            <person name="Song X."/>
            <person name="Zhang H."/>
            <person name="Dai N."/>
            <person name="Sheng W."/>
            <person name="Hou X."/>
            <person name="Wei L."/>
        </authorList>
    </citation>
    <scope>NUCLEOTIDE SEQUENCE</scope>
    <source>
        <strain evidence="1">G02</strain>
        <tissue evidence="1">Leaf</tissue>
    </source>
</reference>
<comment type="caution">
    <text evidence="1">The sequence shown here is derived from an EMBL/GenBank/DDBJ whole genome shotgun (WGS) entry which is preliminary data.</text>
</comment>
<protein>
    <submittedName>
        <fullName evidence="1">Uncharacterized protein</fullName>
    </submittedName>
</protein>